<dbReference type="EMBL" id="CADCWJ010000702">
    <property type="protein sequence ID" value="CAA9579493.1"/>
    <property type="molecule type" value="Genomic_DNA"/>
</dbReference>
<accession>A0A6J4VIX7</accession>
<gene>
    <name evidence="1" type="ORF">AVDCRST_MAG87-3189</name>
</gene>
<organism evidence="1">
    <name type="scientific">uncultured Thermomicrobiales bacterium</name>
    <dbReference type="NCBI Taxonomy" id="1645740"/>
    <lineage>
        <taxon>Bacteria</taxon>
        <taxon>Pseudomonadati</taxon>
        <taxon>Thermomicrobiota</taxon>
        <taxon>Thermomicrobia</taxon>
        <taxon>Thermomicrobiales</taxon>
        <taxon>environmental samples</taxon>
    </lineage>
</organism>
<reference evidence="1" key="1">
    <citation type="submission" date="2020-02" db="EMBL/GenBank/DDBJ databases">
        <authorList>
            <person name="Meier V. D."/>
        </authorList>
    </citation>
    <scope>NUCLEOTIDE SEQUENCE</scope>
    <source>
        <strain evidence="1">AVDCRST_MAG87</strain>
    </source>
</reference>
<name>A0A6J4VIX7_9BACT</name>
<evidence type="ECO:0000313" key="1">
    <source>
        <dbReference type="EMBL" id="CAA9579493.1"/>
    </source>
</evidence>
<proteinExistence type="predicted"/>
<dbReference type="AlphaFoldDB" id="A0A6J4VIX7"/>
<protein>
    <submittedName>
        <fullName evidence="1">Uncharacterized protein</fullName>
    </submittedName>
</protein>
<sequence length="50" mass="5355">MIARLGPTIPGIVLAAAAGGDRAALDRHEVRCSSRGQAYESTNSVHERHR</sequence>